<proteinExistence type="predicted"/>
<protein>
    <submittedName>
        <fullName evidence="3">2-C-methyl-D-erythritol 4-phosphate cytidylyltransferase</fullName>
        <ecNumber evidence="3">2.7.7.60</ecNumber>
    </submittedName>
</protein>
<dbReference type="GO" id="GO:0008299">
    <property type="term" value="P:isoprenoid biosynthetic process"/>
    <property type="evidence" value="ECO:0007669"/>
    <property type="project" value="InterPro"/>
</dbReference>
<dbReference type="EC" id="2.7.7.60" evidence="3"/>
<dbReference type="NCBIfam" id="TIGR00453">
    <property type="entry name" value="ispD"/>
    <property type="match status" value="1"/>
</dbReference>
<evidence type="ECO:0000313" key="4">
    <source>
        <dbReference type="Proteomes" id="UP000622317"/>
    </source>
</evidence>
<dbReference type="AlphaFoldDB" id="A0A927IJR5"/>
<dbReference type="InterPro" id="IPR001228">
    <property type="entry name" value="IspD"/>
</dbReference>
<dbReference type="FunFam" id="3.90.550.10:FF:000003">
    <property type="entry name" value="2-C-methyl-D-erythritol 4-phosphate cytidylyltransferase"/>
    <property type="match status" value="1"/>
</dbReference>
<sequence length="240" mass="25462">MPISTAILLAGGSGNRMQGQVEDKILANLAGKPVIAHSIDAFVSSGQLQHLVIVVRDATQQAEVEKVASALLNGPFSVTFTYGGAQRQDSVWAGLQAAPGDTEVVLIHDCARPCVTPAAIRESIAKAAQIGAACLARPVTDTIKSADAYDGAFLPTTVDRAKLWAMETPQSFQYSIIKDAYQSVIRSGAQITDDLSAIEDIDQPVAFVDNTRPNPKLTTPADLPYLEYLLREASASPNSP</sequence>
<evidence type="ECO:0000313" key="3">
    <source>
        <dbReference type="EMBL" id="MBD5782144.1"/>
    </source>
</evidence>
<dbReference type="EMBL" id="JACYFG010000051">
    <property type="protein sequence ID" value="MBD5782144.1"/>
    <property type="molecule type" value="Genomic_DNA"/>
</dbReference>
<dbReference type="InterPro" id="IPR029044">
    <property type="entry name" value="Nucleotide-diphossugar_trans"/>
</dbReference>
<dbReference type="RefSeq" id="WP_191619209.1">
    <property type="nucleotide sequence ID" value="NZ_JACYFG010000051.1"/>
</dbReference>
<keyword evidence="4" id="KW-1185">Reference proteome</keyword>
<organism evidence="3 4">
    <name type="scientific">Pelagicoccus enzymogenes</name>
    <dbReference type="NCBI Taxonomy" id="2773457"/>
    <lineage>
        <taxon>Bacteria</taxon>
        <taxon>Pseudomonadati</taxon>
        <taxon>Verrucomicrobiota</taxon>
        <taxon>Opitutia</taxon>
        <taxon>Puniceicoccales</taxon>
        <taxon>Pelagicoccaceae</taxon>
        <taxon>Pelagicoccus</taxon>
    </lineage>
</organism>
<accession>A0A927IJR5</accession>
<keyword evidence="2 3" id="KW-0548">Nucleotidyltransferase</keyword>
<keyword evidence="1 3" id="KW-0808">Transferase</keyword>
<dbReference type="InterPro" id="IPR034683">
    <property type="entry name" value="IspD/TarI"/>
</dbReference>
<evidence type="ECO:0000256" key="2">
    <source>
        <dbReference type="ARBA" id="ARBA00022695"/>
    </source>
</evidence>
<dbReference type="Proteomes" id="UP000622317">
    <property type="component" value="Unassembled WGS sequence"/>
</dbReference>
<dbReference type="InterPro" id="IPR050088">
    <property type="entry name" value="IspD/TarI_cytidylyltransf_bact"/>
</dbReference>
<dbReference type="GO" id="GO:0050518">
    <property type="term" value="F:2-C-methyl-D-erythritol 4-phosphate cytidylyltransferase activity"/>
    <property type="evidence" value="ECO:0007669"/>
    <property type="project" value="UniProtKB-EC"/>
</dbReference>
<dbReference type="PANTHER" id="PTHR32125">
    <property type="entry name" value="2-C-METHYL-D-ERYTHRITOL 4-PHOSPHATE CYTIDYLYLTRANSFERASE, CHLOROPLASTIC"/>
    <property type="match status" value="1"/>
</dbReference>
<dbReference type="Gene3D" id="3.90.550.10">
    <property type="entry name" value="Spore Coat Polysaccharide Biosynthesis Protein SpsA, Chain A"/>
    <property type="match status" value="1"/>
</dbReference>
<dbReference type="Pfam" id="PF01128">
    <property type="entry name" value="IspD"/>
    <property type="match status" value="1"/>
</dbReference>
<dbReference type="PANTHER" id="PTHR32125:SF4">
    <property type="entry name" value="2-C-METHYL-D-ERYTHRITOL 4-PHOSPHATE CYTIDYLYLTRANSFERASE, CHLOROPLASTIC"/>
    <property type="match status" value="1"/>
</dbReference>
<gene>
    <name evidence="3" type="primary">ispD</name>
    <name evidence="3" type="ORF">IEN85_21780</name>
</gene>
<reference evidence="3" key="1">
    <citation type="submission" date="2020-09" db="EMBL/GenBank/DDBJ databases">
        <title>Pelagicoccus enzymogenes sp. nov. with an EPS production, isolated from marine sediment.</title>
        <authorList>
            <person name="Feng X."/>
        </authorList>
    </citation>
    <scope>NUCLEOTIDE SEQUENCE</scope>
    <source>
        <strain evidence="3">NFK12</strain>
    </source>
</reference>
<comment type="caution">
    <text evidence="3">The sequence shown here is derived from an EMBL/GenBank/DDBJ whole genome shotgun (WGS) entry which is preliminary data.</text>
</comment>
<evidence type="ECO:0000256" key="1">
    <source>
        <dbReference type="ARBA" id="ARBA00022679"/>
    </source>
</evidence>
<name>A0A927IJR5_9BACT</name>
<dbReference type="CDD" id="cd02516">
    <property type="entry name" value="CDP-ME_synthetase"/>
    <property type="match status" value="1"/>
</dbReference>
<dbReference type="SUPFAM" id="SSF53448">
    <property type="entry name" value="Nucleotide-diphospho-sugar transferases"/>
    <property type="match status" value="1"/>
</dbReference>